<evidence type="ECO:0000256" key="2">
    <source>
        <dbReference type="ARBA" id="ARBA00022723"/>
    </source>
</evidence>
<proteinExistence type="inferred from homology"/>
<keyword evidence="3" id="KW-0862">Zinc</keyword>
<dbReference type="InterPro" id="IPR006913">
    <property type="entry name" value="CENP-V/GFA"/>
</dbReference>
<evidence type="ECO:0000313" key="6">
    <source>
        <dbReference type="EMBL" id="RKU47955.1"/>
    </source>
</evidence>
<name>A0A420YJD7_9PEZI</name>
<evidence type="ECO:0000256" key="4">
    <source>
        <dbReference type="ARBA" id="ARBA00023239"/>
    </source>
</evidence>
<evidence type="ECO:0000313" key="7">
    <source>
        <dbReference type="Proteomes" id="UP000275385"/>
    </source>
</evidence>
<gene>
    <name evidence="6" type="ORF">DL546_002316</name>
</gene>
<dbReference type="EMBL" id="QVQW01000006">
    <property type="protein sequence ID" value="RKU47955.1"/>
    <property type="molecule type" value="Genomic_DNA"/>
</dbReference>
<evidence type="ECO:0000259" key="5">
    <source>
        <dbReference type="PROSITE" id="PS51891"/>
    </source>
</evidence>
<dbReference type="GO" id="GO:0046872">
    <property type="term" value="F:metal ion binding"/>
    <property type="evidence" value="ECO:0007669"/>
    <property type="project" value="UniProtKB-KW"/>
</dbReference>
<dbReference type="OrthoDB" id="5290969at2759"/>
<dbReference type="PANTHER" id="PTHR33337:SF3">
    <property type="entry name" value="CENP-V_GFA DOMAIN-CONTAINING PROTEIN"/>
    <property type="match status" value="1"/>
</dbReference>
<organism evidence="6 7">
    <name type="scientific">Coniochaeta pulveracea</name>
    <dbReference type="NCBI Taxonomy" id="177199"/>
    <lineage>
        <taxon>Eukaryota</taxon>
        <taxon>Fungi</taxon>
        <taxon>Dikarya</taxon>
        <taxon>Ascomycota</taxon>
        <taxon>Pezizomycotina</taxon>
        <taxon>Sordariomycetes</taxon>
        <taxon>Sordariomycetidae</taxon>
        <taxon>Coniochaetales</taxon>
        <taxon>Coniochaetaceae</taxon>
        <taxon>Coniochaeta</taxon>
    </lineage>
</organism>
<dbReference type="PANTHER" id="PTHR33337">
    <property type="entry name" value="GFA DOMAIN-CONTAINING PROTEIN"/>
    <property type="match status" value="1"/>
</dbReference>
<dbReference type="PROSITE" id="PS51891">
    <property type="entry name" value="CENP_V_GFA"/>
    <property type="match status" value="1"/>
</dbReference>
<dbReference type="SUPFAM" id="SSF51316">
    <property type="entry name" value="Mss4-like"/>
    <property type="match status" value="1"/>
</dbReference>
<dbReference type="Proteomes" id="UP000275385">
    <property type="component" value="Unassembled WGS sequence"/>
</dbReference>
<keyword evidence="7" id="KW-1185">Reference proteome</keyword>
<dbReference type="InterPro" id="IPR011057">
    <property type="entry name" value="Mss4-like_sf"/>
</dbReference>
<dbReference type="Gene3D" id="3.90.1590.10">
    <property type="entry name" value="glutathione-dependent formaldehyde- activating enzyme (gfa)"/>
    <property type="match status" value="1"/>
</dbReference>
<evidence type="ECO:0000256" key="1">
    <source>
        <dbReference type="ARBA" id="ARBA00005495"/>
    </source>
</evidence>
<dbReference type="GO" id="GO:0016846">
    <property type="term" value="F:carbon-sulfur lyase activity"/>
    <property type="evidence" value="ECO:0007669"/>
    <property type="project" value="InterPro"/>
</dbReference>
<accession>A0A420YJD7</accession>
<comment type="similarity">
    <text evidence="1">Belongs to the Gfa family.</text>
</comment>
<evidence type="ECO:0000256" key="3">
    <source>
        <dbReference type="ARBA" id="ARBA00022833"/>
    </source>
</evidence>
<protein>
    <recommendedName>
        <fullName evidence="5">CENP-V/GFA domain-containing protein</fullName>
    </recommendedName>
</protein>
<keyword evidence="4" id="KW-0456">Lyase</keyword>
<keyword evidence="2" id="KW-0479">Metal-binding</keyword>
<comment type="caution">
    <text evidence="6">The sequence shown here is derived from an EMBL/GenBank/DDBJ whole genome shotgun (WGS) entry which is preliminary data.</text>
</comment>
<dbReference type="AlphaFoldDB" id="A0A420YJD7"/>
<dbReference type="Pfam" id="PF04828">
    <property type="entry name" value="GFA"/>
    <property type="match status" value="1"/>
</dbReference>
<reference evidence="6 7" key="1">
    <citation type="submission" date="2018-08" db="EMBL/GenBank/DDBJ databases">
        <title>Draft genome of the lignicolous fungus Coniochaeta pulveracea.</title>
        <authorList>
            <person name="Borstlap C.J."/>
            <person name="De Witt R.N."/>
            <person name="Botha A."/>
            <person name="Volschenk H."/>
        </authorList>
    </citation>
    <scope>NUCLEOTIDE SEQUENCE [LARGE SCALE GENOMIC DNA]</scope>
    <source>
        <strain evidence="6 7">CAB683</strain>
    </source>
</reference>
<sequence>MGDSLVNVSTRNRFLNRECNLLPPVESRTLFTMASSTNTDAGLPVSCQCGRISFTTPPASTMTGIAHCHCTDCRKQSASAFGTSAWFAADKVFPLPADVQDKFAIYERVADSGNQMHCYFCPKCGVRVMHTRYDESKGGYWGRVSFKGGCVEGLDWSKAIHIFTRSKVVQLPEGAVAYETVPPGI</sequence>
<feature type="domain" description="CENP-V/GFA" evidence="5">
    <location>
        <begin position="40"/>
        <end position="157"/>
    </location>
</feature>